<gene>
    <name evidence="1" type="ORF">B0H67DRAFT_468601</name>
</gene>
<accession>A0AA40DGJ2</accession>
<dbReference type="EMBL" id="JAUKUA010000008">
    <property type="protein sequence ID" value="KAK0702694.1"/>
    <property type="molecule type" value="Genomic_DNA"/>
</dbReference>
<feature type="non-terminal residue" evidence="1">
    <location>
        <position position="147"/>
    </location>
</feature>
<evidence type="ECO:0000313" key="2">
    <source>
        <dbReference type="Proteomes" id="UP001172102"/>
    </source>
</evidence>
<proteinExistence type="predicted"/>
<organism evidence="1 2">
    <name type="scientific">Lasiosphaeris hirsuta</name>
    <dbReference type="NCBI Taxonomy" id="260670"/>
    <lineage>
        <taxon>Eukaryota</taxon>
        <taxon>Fungi</taxon>
        <taxon>Dikarya</taxon>
        <taxon>Ascomycota</taxon>
        <taxon>Pezizomycotina</taxon>
        <taxon>Sordariomycetes</taxon>
        <taxon>Sordariomycetidae</taxon>
        <taxon>Sordariales</taxon>
        <taxon>Lasiosphaeriaceae</taxon>
        <taxon>Lasiosphaeris</taxon>
    </lineage>
</organism>
<reference evidence="1" key="1">
    <citation type="submission" date="2023-06" db="EMBL/GenBank/DDBJ databases">
        <title>Genome-scale phylogeny and comparative genomics of the fungal order Sordariales.</title>
        <authorList>
            <consortium name="Lawrence Berkeley National Laboratory"/>
            <person name="Hensen N."/>
            <person name="Bonometti L."/>
            <person name="Westerberg I."/>
            <person name="Brannstrom I.O."/>
            <person name="Guillou S."/>
            <person name="Cros-Aarteil S."/>
            <person name="Calhoun S."/>
            <person name="Haridas S."/>
            <person name="Kuo A."/>
            <person name="Mondo S."/>
            <person name="Pangilinan J."/>
            <person name="Riley R."/>
            <person name="Labutti K."/>
            <person name="Andreopoulos B."/>
            <person name="Lipzen A."/>
            <person name="Chen C."/>
            <person name="Yanf M."/>
            <person name="Daum C."/>
            <person name="Ng V."/>
            <person name="Clum A."/>
            <person name="Steindorff A."/>
            <person name="Ohm R."/>
            <person name="Martin F."/>
            <person name="Silar P."/>
            <person name="Natvig D."/>
            <person name="Lalanne C."/>
            <person name="Gautier V."/>
            <person name="Ament-Velasquez S.L."/>
            <person name="Kruys A."/>
            <person name="Hutchinson M.I."/>
            <person name="Powell A.J."/>
            <person name="Barry K."/>
            <person name="Miller A.N."/>
            <person name="Grigoriev I.V."/>
            <person name="Debuchy R."/>
            <person name="Gladieux P."/>
            <person name="Thoren M.H."/>
            <person name="Johannesson H."/>
        </authorList>
    </citation>
    <scope>NUCLEOTIDE SEQUENCE</scope>
    <source>
        <strain evidence="1">SMH4607-1</strain>
    </source>
</reference>
<keyword evidence="2" id="KW-1185">Reference proteome</keyword>
<name>A0AA40DGJ2_9PEZI</name>
<protein>
    <submittedName>
        <fullName evidence="1">Uncharacterized protein</fullName>
    </submittedName>
</protein>
<feature type="non-terminal residue" evidence="1">
    <location>
        <position position="1"/>
    </location>
</feature>
<dbReference type="Proteomes" id="UP001172102">
    <property type="component" value="Unassembled WGS sequence"/>
</dbReference>
<comment type="caution">
    <text evidence="1">The sequence shown here is derived from an EMBL/GenBank/DDBJ whole genome shotgun (WGS) entry which is preliminary data.</text>
</comment>
<sequence>LVRQDAMFFFAVNSQHAQVYWASLSKETNISSNTNCFDPAIITSFRKLDHIITSKESSPIMSRFAYIQLMRLFDTVEEIINSSRQLGLIYRAAGYRNASIALDIYMSVQEGYTNSGYRRRQLLERKRTGRRWRQLAGPSPLFLLVYS</sequence>
<evidence type="ECO:0000313" key="1">
    <source>
        <dbReference type="EMBL" id="KAK0702694.1"/>
    </source>
</evidence>
<dbReference type="AlphaFoldDB" id="A0AA40DGJ2"/>